<proteinExistence type="predicted"/>
<evidence type="ECO:0000313" key="3">
    <source>
        <dbReference type="Proteomes" id="UP000247790"/>
    </source>
</evidence>
<dbReference type="EMBL" id="CP054614">
    <property type="protein sequence ID" value="QKS57792.1"/>
    <property type="molecule type" value="Genomic_DNA"/>
</dbReference>
<keyword evidence="4" id="KW-1185">Reference proteome</keyword>
<reference evidence="2 4" key="2">
    <citation type="submission" date="2020-06" db="EMBL/GenBank/DDBJ databases">
        <title>Complete genome of Paenibacillus barcinonensis KACC11450.</title>
        <authorList>
            <person name="Kim M."/>
            <person name="Park Y.-J."/>
            <person name="Shin J.-H."/>
        </authorList>
    </citation>
    <scope>NUCLEOTIDE SEQUENCE [LARGE SCALE GENOMIC DNA]</scope>
    <source>
        <strain evidence="2 4">KACC11450</strain>
    </source>
</reference>
<organism evidence="1 3">
    <name type="scientific">Paenibacillus barcinonensis</name>
    <dbReference type="NCBI Taxonomy" id="198119"/>
    <lineage>
        <taxon>Bacteria</taxon>
        <taxon>Bacillati</taxon>
        <taxon>Bacillota</taxon>
        <taxon>Bacilli</taxon>
        <taxon>Bacillales</taxon>
        <taxon>Paenibacillaceae</taxon>
        <taxon>Paenibacillus</taxon>
    </lineage>
</organism>
<reference evidence="1 3" key="1">
    <citation type="submission" date="2018-06" db="EMBL/GenBank/DDBJ databases">
        <title>Genomic Encyclopedia of Type Strains, Phase III (KMG-III): the genomes of soil and plant-associated and newly described type strains.</title>
        <authorList>
            <person name="Whitman W."/>
        </authorList>
    </citation>
    <scope>NUCLEOTIDE SEQUENCE [LARGE SCALE GENOMIC DNA]</scope>
    <source>
        <strain evidence="1 3">CECT 7022</strain>
    </source>
</reference>
<accession>A0A2V4W2R2</accession>
<dbReference type="EMBL" id="QJSW01000007">
    <property type="protein sequence ID" value="PYE48780.1"/>
    <property type="molecule type" value="Genomic_DNA"/>
</dbReference>
<name>A0A2V4W2R2_PAEBA</name>
<evidence type="ECO:0000313" key="1">
    <source>
        <dbReference type="EMBL" id="PYE48780.1"/>
    </source>
</evidence>
<protein>
    <submittedName>
        <fullName evidence="1">Uncharacterized protein</fullName>
    </submittedName>
</protein>
<gene>
    <name evidence="1" type="ORF">DFQ00_10773</name>
    <name evidence="2" type="ORF">HUB98_16785</name>
</gene>
<evidence type="ECO:0000313" key="4">
    <source>
        <dbReference type="Proteomes" id="UP000509327"/>
    </source>
</evidence>
<sequence length="400" mass="45744">MLIPVLGTRYTDDLPSYIIDLKNNNYINLNKFIELDCIGRESINIGKRMIGCRQKTILSAEREIDLVECSHCDNNYIEEEFALCCNTYFEITSINYSKVFEDTLKIIQSTGCKLLSIDNRTGNYLLQVENRQYLLVLEGEATDFLSISKAIQEKDGLIFIKLVENKLPTLPDTIVTISAIDIITSGFEKEKFRLRDLPSAQTVIESIQKISLIEEEILNKSSFITWQAVENELTNFFLDKLRSQQVQLYKYRTMLDSYPRFRRIPVNAAGAGNADKLTIDLLDYLEEVIKGDFTADAKCYTTTAVDHHTIEKVQHHLSKDKFNSKRILILATTNKVTCWDDVHDYKITTGQYRLLIFSARIIAEVVVHLDFADEFLSLLQSCVSAGNQIKITKKKGTKTP</sequence>
<dbReference type="Proteomes" id="UP000509327">
    <property type="component" value="Chromosome"/>
</dbReference>
<dbReference type="Proteomes" id="UP000247790">
    <property type="component" value="Unassembled WGS sequence"/>
</dbReference>
<dbReference type="OrthoDB" id="3034699at2"/>
<dbReference type="AlphaFoldDB" id="A0A2V4W2R2"/>
<dbReference type="RefSeq" id="WP_110896946.1">
    <property type="nucleotide sequence ID" value="NZ_CP054614.1"/>
</dbReference>
<evidence type="ECO:0000313" key="2">
    <source>
        <dbReference type="EMBL" id="QKS57792.1"/>
    </source>
</evidence>